<sequence length="66" mass="6970">ARAISYGAAPLPSWVRGLPPTTTPVVTTRPRRGLLPAESLVETCGVDGCYITIKPDNTQFSTQAAV</sequence>
<dbReference type="Gramene" id="OMERI06G21670.1">
    <property type="protein sequence ID" value="OMERI06G21670.1"/>
    <property type="gene ID" value="OMERI06G21670"/>
</dbReference>
<reference evidence="1" key="1">
    <citation type="submission" date="2015-04" db="UniProtKB">
        <authorList>
            <consortium name="EnsemblPlants"/>
        </authorList>
    </citation>
    <scope>IDENTIFICATION</scope>
</reference>
<dbReference type="EnsemblPlants" id="OMERI06G21670.1">
    <property type="protein sequence ID" value="OMERI06G21670.1"/>
    <property type="gene ID" value="OMERI06G21670"/>
</dbReference>
<evidence type="ECO:0000313" key="2">
    <source>
        <dbReference type="Proteomes" id="UP000008021"/>
    </source>
</evidence>
<name>A0A0E0E3Y4_9ORYZ</name>
<reference evidence="1" key="2">
    <citation type="submission" date="2018-05" db="EMBL/GenBank/DDBJ databases">
        <title>OmerRS3 (Oryza meridionalis Reference Sequence Version 3).</title>
        <authorList>
            <person name="Zhang J."/>
            <person name="Kudrna D."/>
            <person name="Lee S."/>
            <person name="Talag J."/>
            <person name="Welchert J."/>
            <person name="Wing R.A."/>
        </authorList>
    </citation>
    <scope>NUCLEOTIDE SEQUENCE [LARGE SCALE GENOMIC DNA]</scope>
    <source>
        <strain evidence="1">OR44</strain>
    </source>
</reference>
<keyword evidence="2" id="KW-1185">Reference proteome</keyword>
<dbReference type="AlphaFoldDB" id="A0A0E0E3Y4"/>
<evidence type="ECO:0000313" key="1">
    <source>
        <dbReference type="EnsemblPlants" id="OMERI06G21670.1"/>
    </source>
</evidence>
<protein>
    <submittedName>
        <fullName evidence="1">Uncharacterized protein</fullName>
    </submittedName>
</protein>
<dbReference type="HOGENOM" id="CLU_2838787_0_0_1"/>
<accession>A0A0E0E3Y4</accession>
<dbReference type="Proteomes" id="UP000008021">
    <property type="component" value="Chromosome 6"/>
</dbReference>
<organism evidence="1">
    <name type="scientific">Oryza meridionalis</name>
    <dbReference type="NCBI Taxonomy" id="40149"/>
    <lineage>
        <taxon>Eukaryota</taxon>
        <taxon>Viridiplantae</taxon>
        <taxon>Streptophyta</taxon>
        <taxon>Embryophyta</taxon>
        <taxon>Tracheophyta</taxon>
        <taxon>Spermatophyta</taxon>
        <taxon>Magnoliopsida</taxon>
        <taxon>Liliopsida</taxon>
        <taxon>Poales</taxon>
        <taxon>Poaceae</taxon>
        <taxon>BOP clade</taxon>
        <taxon>Oryzoideae</taxon>
        <taxon>Oryzeae</taxon>
        <taxon>Oryzinae</taxon>
        <taxon>Oryza</taxon>
    </lineage>
</organism>
<dbReference type="EnsemblPlants" id="OMERI06G21670.2">
    <property type="protein sequence ID" value="OMERI06G21670.2"/>
    <property type="gene ID" value="OMERI06G21670"/>
</dbReference>
<dbReference type="Gramene" id="OMERI06G21670.2">
    <property type="protein sequence ID" value="OMERI06G21670.2"/>
    <property type="gene ID" value="OMERI06G21670"/>
</dbReference>
<proteinExistence type="predicted"/>